<dbReference type="AlphaFoldDB" id="A0A1M7SE16"/>
<name>A0A1M7SE16_9ACTN</name>
<dbReference type="EMBL" id="FRDM01000002">
    <property type="protein sequence ID" value="SHN56729.1"/>
    <property type="molecule type" value="Genomic_DNA"/>
</dbReference>
<gene>
    <name evidence="1" type="ORF">SAMN05660350_00715</name>
</gene>
<protein>
    <submittedName>
        <fullName evidence="1">Uncharacterized protein</fullName>
    </submittedName>
</protein>
<proteinExistence type="predicted"/>
<accession>A0A1M7SE16</accession>
<dbReference type="Proteomes" id="UP000184428">
    <property type="component" value="Unassembled WGS sequence"/>
</dbReference>
<evidence type="ECO:0000313" key="1">
    <source>
        <dbReference type="EMBL" id="SHN56729.1"/>
    </source>
</evidence>
<evidence type="ECO:0000313" key="2">
    <source>
        <dbReference type="Proteomes" id="UP000184428"/>
    </source>
</evidence>
<reference evidence="1 2" key="1">
    <citation type="submission" date="2016-12" db="EMBL/GenBank/DDBJ databases">
        <authorList>
            <person name="Song W.-J."/>
            <person name="Kurnit D.M."/>
        </authorList>
    </citation>
    <scope>NUCLEOTIDE SEQUENCE [LARGE SCALE GENOMIC DNA]</scope>
    <source>
        <strain evidence="1 2">DSM 43162</strain>
    </source>
</reference>
<organism evidence="1 2">
    <name type="scientific">Geodermatophilus obscurus</name>
    <dbReference type="NCBI Taxonomy" id="1861"/>
    <lineage>
        <taxon>Bacteria</taxon>
        <taxon>Bacillati</taxon>
        <taxon>Actinomycetota</taxon>
        <taxon>Actinomycetes</taxon>
        <taxon>Geodermatophilales</taxon>
        <taxon>Geodermatophilaceae</taxon>
        <taxon>Geodermatophilus</taxon>
    </lineage>
</organism>
<sequence length="49" mass="5230">MSGPGLRLLVTDADDGVLEAEVELRRTAAGDVVSWARTGRPDHVVVEGR</sequence>